<sequence length="642" mass="72923">MHRKSLAPTTSRARPSLEIAQQGQITDLVQRNRTLEHTVKKLTEQVHAEQRRADDLVAAEREAKRLAIEDVKGKWRVEYDRWRAASADLHVCHNIVQLMTRDEMLEAEGDIIKARQATEREIARRVGIETNLIMLKGEKLSVEVRVAELEDELNEARANYEEAAAAQKAEIDKLGARLADGRANASDAERERDELEDKLAELRAQYATAQAAHESCASKLERSALQIESLQTKVADVERAAEELRRTNTDLQRQVDKWQSFETRGSEESATLRREKVQLEISVRELESRVEKKEEVVAKLKQRSRENKDVIEQWQTYVAERDSDVKRLEAESVELKRVIAKLQKKLDTANERWEQKLAEGPAPELEERDEQPKPKKAAKARSKSKQATKPSHDENDLDQEHETPNAGPSRAPSADEDMEVADESKARRKRQRTTSADTKSKNKGKARAMADDDDPVDEPVTQEPADEDEAEVAQEVADPEPDEGPNDNDPPPRKTKRKRPTPEEVGQSDEAPKPSKRRTASVAPDAEADAGPQRRAGSRKPPESFARAKKPPSSRKTARAESATQQRQRRRCASEEDEEDQHLPDATCPYVRLLCETASAYRWARHPERAFTHQGRRPCASTFYVWNYVFAWHIGSLFGSRR</sequence>
<feature type="coiled-coil region" evidence="1">
    <location>
        <begin position="25"/>
        <end position="59"/>
    </location>
</feature>
<dbReference type="Gene3D" id="1.20.5.170">
    <property type="match status" value="1"/>
</dbReference>
<name>A0A550C8N3_9AGAR</name>
<feature type="region of interest" description="Disordered" evidence="2">
    <location>
        <begin position="345"/>
        <end position="582"/>
    </location>
</feature>
<dbReference type="STRING" id="97359.A0A550C8N3"/>
<dbReference type="OrthoDB" id="2681654at2759"/>
<evidence type="ECO:0000313" key="4">
    <source>
        <dbReference type="Proteomes" id="UP000320762"/>
    </source>
</evidence>
<evidence type="ECO:0000256" key="1">
    <source>
        <dbReference type="SAM" id="Coils"/>
    </source>
</evidence>
<feature type="compositionally biased region" description="Basic residues" evidence="2">
    <location>
        <begin position="374"/>
        <end position="386"/>
    </location>
</feature>
<organism evidence="3 4">
    <name type="scientific">Schizophyllum amplum</name>
    <dbReference type="NCBI Taxonomy" id="97359"/>
    <lineage>
        <taxon>Eukaryota</taxon>
        <taxon>Fungi</taxon>
        <taxon>Dikarya</taxon>
        <taxon>Basidiomycota</taxon>
        <taxon>Agaricomycotina</taxon>
        <taxon>Agaricomycetes</taxon>
        <taxon>Agaricomycetidae</taxon>
        <taxon>Agaricales</taxon>
        <taxon>Schizophyllaceae</taxon>
        <taxon>Schizophyllum</taxon>
    </lineage>
</organism>
<feature type="compositionally biased region" description="Basic and acidic residues" evidence="2">
    <location>
        <begin position="345"/>
        <end position="357"/>
    </location>
</feature>
<dbReference type="Proteomes" id="UP000320762">
    <property type="component" value="Unassembled WGS sequence"/>
</dbReference>
<dbReference type="AlphaFoldDB" id="A0A550C8N3"/>
<dbReference type="SUPFAM" id="SSF90257">
    <property type="entry name" value="Myosin rod fragments"/>
    <property type="match status" value="1"/>
</dbReference>
<accession>A0A550C8N3</accession>
<feature type="compositionally biased region" description="Basic and acidic residues" evidence="2">
    <location>
        <begin position="390"/>
        <end position="403"/>
    </location>
</feature>
<dbReference type="EMBL" id="VDMD01000018">
    <property type="protein sequence ID" value="TRM61139.1"/>
    <property type="molecule type" value="Genomic_DNA"/>
</dbReference>
<feature type="compositionally biased region" description="Acidic residues" evidence="2">
    <location>
        <begin position="464"/>
        <end position="486"/>
    </location>
</feature>
<comment type="caution">
    <text evidence="3">The sequence shown here is derived from an EMBL/GenBank/DDBJ whole genome shotgun (WGS) entry which is preliminary data.</text>
</comment>
<keyword evidence="1" id="KW-0175">Coiled coil</keyword>
<feature type="compositionally biased region" description="Basic residues" evidence="2">
    <location>
        <begin position="547"/>
        <end position="557"/>
    </location>
</feature>
<proteinExistence type="predicted"/>
<reference evidence="3 4" key="1">
    <citation type="journal article" date="2019" name="New Phytol.">
        <title>Comparative genomics reveals unique wood-decay strategies and fruiting body development in the Schizophyllaceae.</title>
        <authorList>
            <person name="Almasi E."/>
            <person name="Sahu N."/>
            <person name="Krizsan K."/>
            <person name="Balint B."/>
            <person name="Kovacs G.M."/>
            <person name="Kiss B."/>
            <person name="Cseklye J."/>
            <person name="Drula E."/>
            <person name="Henrissat B."/>
            <person name="Nagy I."/>
            <person name="Chovatia M."/>
            <person name="Adam C."/>
            <person name="LaButti K."/>
            <person name="Lipzen A."/>
            <person name="Riley R."/>
            <person name="Grigoriev I.V."/>
            <person name="Nagy L.G."/>
        </authorList>
    </citation>
    <scope>NUCLEOTIDE SEQUENCE [LARGE SCALE GENOMIC DNA]</scope>
    <source>
        <strain evidence="3 4">NL-1724</strain>
    </source>
</reference>
<evidence type="ECO:0000313" key="3">
    <source>
        <dbReference type="EMBL" id="TRM61139.1"/>
    </source>
</evidence>
<gene>
    <name evidence="3" type="ORF">BD626DRAFT_406459</name>
</gene>
<protein>
    <submittedName>
        <fullName evidence="3">Uncharacterized protein</fullName>
    </submittedName>
</protein>
<evidence type="ECO:0000256" key="2">
    <source>
        <dbReference type="SAM" id="MobiDB-lite"/>
    </source>
</evidence>
<keyword evidence="4" id="KW-1185">Reference proteome</keyword>